<dbReference type="AlphaFoldDB" id="A0A1X4G6B3"/>
<comment type="caution">
    <text evidence="1">The sequence shown here is derived from an EMBL/GenBank/DDBJ whole genome shotgun (WGS) entry which is preliminary data.</text>
</comment>
<gene>
    <name evidence="1" type="ORF">B9H04_17095</name>
</gene>
<name>A0A1X4G6B3_HALEZ</name>
<dbReference type="Pfam" id="PF13412">
    <property type="entry name" value="HTH_24"/>
    <property type="match status" value="1"/>
</dbReference>
<dbReference type="EMBL" id="NEDJ01000112">
    <property type="protein sequence ID" value="OSO90260.1"/>
    <property type="molecule type" value="Genomic_DNA"/>
</dbReference>
<accession>A0A1X4G6B3</accession>
<reference evidence="1 2" key="1">
    <citation type="submission" date="2017-04" db="EMBL/GenBank/DDBJ databases">
        <title>MLSA of the genus Halorubrum.</title>
        <authorList>
            <person name="De La Haba R."/>
            <person name="Sanchez-Porro C."/>
            <person name="Infante-Dominguez C."/>
            <person name="Ventosa A."/>
        </authorList>
    </citation>
    <scope>NUCLEOTIDE SEQUENCE [LARGE SCALE GENOMIC DNA]</scope>
    <source>
        <strain evidence="1 2">DSM 17463</strain>
    </source>
</reference>
<evidence type="ECO:0000313" key="1">
    <source>
        <dbReference type="EMBL" id="OSO90260.1"/>
    </source>
</evidence>
<evidence type="ECO:0008006" key="3">
    <source>
        <dbReference type="Google" id="ProtNLM"/>
    </source>
</evidence>
<protein>
    <recommendedName>
        <fullName evidence="3">Winged helix-turn-helix transcriptional regulator</fullName>
    </recommendedName>
</protein>
<evidence type="ECO:0000313" key="2">
    <source>
        <dbReference type="Proteomes" id="UP000193587"/>
    </source>
</evidence>
<dbReference type="InterPro" id="IPR036388">
    <property type="entry name" value="WH-like_DNA-bd_sf"/>
</dbReference>
<dbReference type="CDD" id="cd00090">
    <property type="entry name" value="HTH_ARSR"/>
    <property type="match status" value="1"/>
</dbReference>
<dbReference type="Gene3D" id="1.10.10.10">
    <property type="entry name" value="Winged helix-like DNA-binding domain superfamily/Winged helix DNA-binding domain"/>
    <property type="match status" value="1"/>
</dbReference>
<proteinExistence type="predicted"/>
<dbReference type="SUPFAM" id="SSF46785">
    <property type="entry name" value="Winged helix' DNA-binding domain"/>
    <property type="match status" value="1"/>
</dbReference>
<dbReference type="Proteomes" id="UP000193587">
    <property type="component" value="Unassembled WGS sequence"/>
</dbReference>
<dbReference type="InterPro" id="IPR011991">
    <property type="entry name" value="ArsR-like_HTH"/>
</dbReference>
<dbReference type="InterPro" id="IPR036390">
    <property type="entry name" value="WH_DNA-bd_sf"/>
</dbReference>
<organism evidence="1 2">
    <name type="scientific">Halorubrum ezzemoulense DSM 17463</name>
    <dbReference type="NCBI Taxonomy" id="1121945"/>
    <lineage>
        <taxon>Archaea</taxon>
        <taxon>Methanobacteriati</taxon>
        <taxon>Methanobacteriota</taxon>
        <taxon>Stenosarchaea group</taxon>
        <taxon>Halobacteria</taxon>
        <taxon>Halobacteriales</taxon>
        <taxon>Haloferacaceae</taxon>
        <taxon>Halorubrum</taxon>
    </lineage>
</organism>
<dbReference type="RefSeq" id="WP_080508724.1">
    <property type="nucleotide sequence ID" value="NZ_ATXS01000043.1"/>
</dbReference>
<sequence length="211" mass="24144">MDLNKTDQLILAKLREGRCTPRYLADELNRNQSYVSQRLRHLQDEGHVDRVHRGLYRSAAVDSSHVSAEDLVESYEPAELVSSVTNCSQHDATTNEVFPKPSSLSIEFGTDDVSTVVSRVCQSGTSEEQQVLESIFRDILWTLIQDGQITSKELRAKVNRLTDIDVVDLRDIHQYMIEIKNRLTTHPQITLKRNLPSQKIIYTRESPVLRI</sequence>